<dbReference type="OrthoDB" id="7192139at2"/>
<dbReference type="EMBL" id="NFZT01000001">
    <property type="protein sequence ID" value="OWV33283.1"/>
    <property type="molecule type" value="Genomic_DNA"/>
</dbReference>
<protein>
    <recommendedName>
        <fullName evidence="3">HAD family hydrolase</fullName>
    </recommendedName>
</protein>
<proteinExistence type="predicted"/>
<gene>
    <name evidence="1" type="ORF">B5C34_07285</name>
</gene>
<comment type="caution">
    <text evidence="1">The sequence shown here is derived from an EMBL/GenBank/DDBJ whole genome shotgun (WGS) entry which is preliminary data.</text>
</comment>
<dbReference type="Proteomes" id="UP000198462">
    <property type="component" value="Unassembled WGS sequence"/>
</dbReference>
<dbReference type="Gene3D" id="3.40.50.1000">
    <property type="entry name" value="HAD superfamily/HAD-like"/>
    <property type="match status" value="1"/>
</dbReference>
<dbReference type="InterPro" id="IPR023214">
    <property type="entry name" value="HAD_sf"/>
</dbReference>
<dbReference type="SUPFAM" id="SSF56784">
    <property type="entry name" value="HAD-like"/>
    <property type="match status" value="1"/>
</dbReference>
<dbReference type="RefSeq" id="WP_088712068.1">
    <property type="nucleotide sequence ID" value="NZ_NFZT01000001.1"/>
</dbReference>
<name>A0A219B546_9SPHN</name>
<evidence type="ECO:0008006" key="3">
    <source>
        <dbReference type="Google" id="ProtNLM"/>
    </source>
</evidence>
<dbReference type="InterPro" id="IPR036412">
    <property type="entry name" value="HAD-like_sf"/>
</dbReference>
<dbReference type="AlphaFoldDB" id="A0A219B546"/>
<reference evidence="2" key="1">
    <citation type="submission" date="2017-05" db="EMBL/GenBank/DDBJ databases">
        <authorList>
            <person name="Lin X."/>
        </authorList>
    </citation>
    <scope>NUCLEOTIDE SEQUENCE [LARGE SCALE GENOMIC DNA]</scope>
    <source>
        <strain evidence="2">JLT2012</strain>
    </source>
</reference>
<accession>A0A219B546</accession>
<keyword evidence="2" id="KW-1185">Reference proteome</keyword>
<evidence type="ECO:0000313" key="2">
    <source>
        <dbReference type="Proteomes" id="UP000198462"/>
    </source>
</evidence>
<organism evidence="1 2">
    <name type="scientific">Pacificimonas flava</name>
    <dbReference type="NCBI Taxonomy" id="1234595"/>
    <lineage>
        <taxon>Bacteria</taxon>
        <taxon>Pseudomonadati</taxon>
        <taxon>Pseudomonadota</taxon>
        <taxon>Alphaproteobacteria</taxon>
        <taxon>Sphingomonadales</taxon>
        <taxon>Sphingosinicellaceae</taxon>
        <taxon>Pacificimonas</taxon>
    </lineage>
</organism>
<evidence type="ECO:0000313" key="1">
    <source>
        <dbReference type="EMBL" id="OWV33283.1"/>
    </source>
</evidence>
<sequence length="213" mass="23470">MKPLLICDCDEVLMTFAGPFAEHLDEMHGLELKLESFALAGNIRRKSDGEPVPQSALRGLLGDFFSRGMHRQVPAPGAPEALASLKADFDIVILTNIEDEYRDGRREQLRRHGMTYEVFCNSGPKGPALSRLLADHGRPPAVFVDDLPPHHQSVSEVEPQVHRIHMVADPTLRSLIPAAKAAHARIDDWPSASTYLSRLVAEKTLADGGAVRR</sequence>